<dbReference type="RefSeq" id="WP_232189503.1">
    <property type="nucleotide sequence ID" value="NZ_JAIOAP010000020.1"/>
</dbReference>
<dbReference type="Proteomes" id="UP001493487">
    <property type="component" value="Unassembled WGS sequence"/>
</dbReference>
<keyword evidence="2" id="KW-1185">Reference proteome</keyword>
<gene>
    <name evidence="1" type="ORF">QJS35_28985</name>
</gene>
<comment type="caution">
    <text evidence="1">The sequence shown here is derived from an EMBL/GenBank/DDBJ whole genome shotgun (WGS) entry which is preliminary data.</text>
</comment>
<reference evidence="1 2" key="1">
    <citation type="journal article" date="2023" name="Genome Announc.">
        <title>Pan-Genome Analyses of the Genus Cohnella and Proposal of the Novel Species Cohnella silvisoli sp. nov., Isolated from Forest Soil.</title>
        <authorList>
            <person name="Wang C."/>
            <person name="Mao L."/>
            <person name="Bao G."/>
            <person name="Zhu H."/>
        </authorList>
    </citation>
    <scope>NUCLEOTIDE SEQUENCE [LARGE SCALE GENOMIC DNA]</scope>
    <source>
        <strain evidence="1 2">NL03-T5-1</strain>
    </source>
</reference>
<sequence>MTYPLRSSVVVVADSLELKLPIGKPGYVLAVNPSPYTLLRYLINVPSFPYCMWVPESDLRSLEEMTGTEADKVIANSLLDYALATRNKSLFDSLFPLKGW</sequence>
<proteinExistence type="predicted"/>
<evidence type="ECO:0000313" key="2">
    <source>
        <dbReference type="Proteomes" id="UP001493487"/>
    </source>
</evidence>
<name>A0ABV1L274_9BACL</name>
<protein>
    <submittedName>
        <fullName evidence="1">ATPase</fullName>
    </submittedName>
</protein>
<accession>A0ABV1L274</accession>
<dbReference type="EMBL" id="JASKHM010000021">
    <property type="protein sequence ID" value="MEQ4486414.1"/>
    <property type="molecule type" value="Genomic_DNA"/>
</dbReference>
<evidence type="ECO:0000313" key="1">
    <source>
        <dbReference type="EMBL" id="MEQ4486414.1"/>
    </source>
</evidence>
<organism evidence="1 2">
    <name type="scientific">Cohnella silvisoli</name>
    <dbReference type="NCBI Taxonomy" id="2873699"/>
    <lineage>
        <taxon>Bacteria</taxon>
        <taxon>Bacillati</taxon>
        <taxon>Bacillota</taxon>
        <taxon>Bacilli</taxon>
        <taxon>Bacillales</taxon>
        <taxon>Paenibacillaceae</taxon>
        <taxon>Cohnella</taxon>
    </lineage>
</organism>